<evidence type="ECO:0000313" key="2">
    <source>
        <dbReference type="EMBL" id="PZQ49470.1"/>
    </source>
</evidence>
<protein>
    <submittedName>
        <fullName evidence="2">Glucose-1-phosphate cytidylyltransferase</fullName>
    </submittedName>
</protein>
<dbReference type="EMBL" id="QFPW01000007">
    <property type="protein sequence ID" value="PZQ49470.1"/>
    <property type="molecule type" value="Genomic_DNA"/>
</dbReference>
<dbReference type="PANTHER" id="PTHR47183:SF3">
    <property type="entry name" value="TRANSFERASE"/>
    <property type="match status" value="1"/>
</dbReference>
<dbReference type="InterPro" id="IPR005835">
    <property type="entry name" value="NTP_transferase_dom"/>
</dbReference>
<keyword evidence="2" id="KW-0548">Nucleotidyltransferase</keyword>
<keyword evidence="2" id="KW-0808">Transferase</keyword>
<reference evidence="2 3" key="1">
    <citation type="submission" date="2017-08" db="EMBL/GenBank/DDBJ databases">
        <title>Infants hospitalized years apart are colonized by the same room-sourced microbial strains.</title>
        <authorList>
            <person name="Brooks B."/>
            <person name="Olm M.R."/>
            <person name="Firek B.A."/>
            <person name="Baker R."/>
            <person name="Thomas B.C."/>
            <person name="Morowitz M.J."/>
            <person name="Banfield J.F."/>
        </authorList>
    </citation>
    <scope>NUCLEOTIDE SEQUENCE [LARGE SCALE GENOMIC DNA]</scope>
    <source>
        <strain evidence="2">S2_005_002_R2_34</strain>
    </source>
</reference>
<dbReference type="SUPFAM" id="SSF53448">
    <property type="entry name" value="Nucleotide-diphospho-sugar transferases"/>
    <property type="match status" value="1"/>
</dbReference>
<dbReference type="PANTHER" id="PTHR47183">
    <property type="entry name" value="GLUCOSE-1-PHOSPHATE CYTIDYLYLTRANSFERASE-RELATED"/>
    <property type="match status" value="1"/>
</dbReference>
<dbReference type="AlphaFoldDB" id="A0A2W5QDH4"/>
<dbReference type="InterPro" id="IPR029044">
    <property type="entry name" value="Nucleotide-diphossugar_trans"/>
</dbReference>
<gene>
    <name evidence="2" type="ORF">DI556_11430</name>
</gene>
<sequence>MKVVLFCGGMGTRLRDYSETIPKPLVPISGMPILWHIMRYYAHYGHKDFILCLGYKAEAFKRFFLDYNEAFASDFVLDQAGSRISILDPRRPDWRITFVDTGADTNIGGRLLRVRKYLEGESMFLANYADVLTDMDLDRMIREFRASGAVASFLSVPPPYSFHLVSLGEDGRVGGMMDMRRSGMWMNGGYMALRPEIFDYLNPGEELVVEGFERLIAADRLIAHRHEGFWMPMDTFKEKQALDDLVARGDTPWQVWKHEGAAHVHPWVA</sequence>
<accession>A0A2W5QDH4</accession>
<dbReference type="Gene3D" id="3.90.550.10">
    <property type="entry name" value="Spore Coat Polysaccharide Biosynthesis Protein SpsA, Chain A"/>
    <property type="match status" value="1"/>
</dbReference>
<dbReference type="InterPro" id="IPR013446">
    <property type="entry name" value="G1P_cyt_trans-like"/>
</dbReference>
<evidence type="ECO:0000313" key="3">
    <source>
        <dbReference type="Proteomes" id="UP000249185"/>
    </source>
</evidence>
<comment type="caution">
    <text evidence="2">The sequence shown here is derived from an EMBL/GenBank/DDBJ whole genome shotgun (WGS) entry which is preliminary data.</text>
</comment>
<dbReference type="GO" id="GO:0047343">
    <property type="term" value="F:glucose-1-phosphate cytidylyltransferase activity"/>
    <property type="evidence" value="ECO:0007669"/>
    <property type="project" value="InterPro"/>
</dbReference>
<proteinExistence type="predicted"/>
<dbReference type="Proteomes" id="UP000249185">
    <property type="component" value="Unassembled WGS sequence"/>
</dbReference>
<feature type="domain" description="Nucleotidyl transferase" evidence="1">
    <location>
        <begin position="3"/>
        <end position="173"/>
    </location>
</feature>
<evidence type="ECO:0000259" key="1">
    <source>
        <dbReference type="Pfam" id="PF00483"/>
    </source>
</evidence>
<dbReference type="Pfam" id="PF00483">
    <property type="entry name" value="NTP_transferase"/>
    <property type="match status" value="1"/>
</dbReference>
<organism evidence="2 3">
    <name type="scientific">Rhodovulum sulfidophilum</name>
    <name type="common">Rhodobacter sulfidophilus</name>
    <dbReference type="NCBI Taxonomy" id="35806"/>
    <lineage>
        <taxon>Bacteria</taxon>
        <taxon>Pseudomonadati</taxon>
        <taxon>Pseudomonadota</taxon>
        <taxon>Alphaproteobacteria</taxon>
        <taxon>Rhodobacterales</taxon>
        <taxon>Paracoccaceae</taxon>
        <taxon>Rhodovulum</taxon>
    </lineage>
</organism>
<name>A0A2W5QDH4_RHOSU</name>